<keyword evidence="1" id="KW-0472">Membrane</keyword>
<gene>
    <name evidence="2" type="ORF">GCM10011611_10800</name>
</gene>
<evidence type="ECO:0000313" key="3">
    <source>
        <dbReference type="Proteomes" id="UP000646365"/>
    </source>
</evidence>
<organism evidence="2 3">
    <name type="scientific">Aliidongia dinghuensis</name>
    <dbReference type="NCBI Taxonomy" id="1867774"/>
    <lineage>
        <taxon>Bacteria</taxon>
        <taxon>Pseudomonadati</taxon>
        <taxon>Pseudomonadota</taxon>
        <taxon>Alphaproteobacteria</taxon>
        <taxon>Rhodospirillales</taxon>
        <taxon>Dongiaceae</taxon>
        <taxon>Aliidongia</taxon>
    </lineage>
</organism>
<dbReference type="Proteomes" id="UP000646365">
    <property type="component" value="Unassembled WGS sequence"/>
</dbReference>
<evidence type="ECO:0000313" key="2">
    <source>
        <dbReference type="EMBL" id="GGF07175.1"/>
    </source>
</evidence>
<keyword evidence="1" id="KW-0812">Transmembrane</keyword>
<reference evidence="2" key="2">
    <citation type="submission" date="2020-09" db="EMBL/GenBank/DDBJ databases">
        <authorList>
            <person name="Sun Q."/>
            <person name="Zhou Y."/>
        </authorList>
    </citation>
    <scope>NUCLEOTIDE SEQUENCE</scope>
    <source>
        <strain evidence="2">CGMCC 1.15725</strain>
    </source>
</reference>
<keyword evidence="3" id="KW-1185">Reference proteome</keyword>
<evidence type="ECO:0000256" key="1">
    <source>
        <dbReference type="SAM" id="Phobius"/>
    </source>
</evidence>
<accession>A0A8J3E120</accession>
<comment type="caution">
    <text evidence="2">The sequence shown here is derived from an EMBL/GenBank/DDBJ whole genome shotgun (WGS) entry which is preliminary data.</text>
</comment>
<proteinExistence type="predicted"/>
<name>A0A8J3E120_9PROT</name>
<feature type="transmembrane region" description="Helical" evidence="1">
    <location>
        <begin position="34"/>
        <end position="57"/>
    </location>
</feature>
<reference evidence="2" key="1">
    <citation type="journal article" date="2014" name="Int. J. Syst. Evol. Microbiol.">
        <title>Complete genome sequence of Corynebacterium casei LMG S-19264T (=DSM 44701T), isolated from a smear-ripened cheese.</title>
        <authorList>
            <consortium name="US DOE Joint Genome Institute (JGI-PGF)"/>
            <person name="Walter F."/>
            <person name="Albersmeier A."/>
            <person name="Kalinowski J."/>
            <person name="Ruckert C."/>
        </authorList>
    </citation>
    <scope>NUCLEOTIDE SEQUENCE</scope>
    <source>
        <strain evidence="2">CGMCC 1.15725</strain>
    </source>
</reference>
<keyword evidence="1" id="KW-1133">Transmembrane helix</keyword>
<dbReference type="AlphaFoldDB" id="A0A8J3E120"/>
<sequence length="133" mass="15255">MPMLLLWTFVCIIPIAGLIKLALAAILKPAQTMILVPMIAMAILFVPIFSWLLANFWRGLVILHADRIVYGPWPWTRTIRRDELEGFRVGAKPIPLLVLIPKGKPRDAFVLSVHQLGKDDRFWHWFETLGDTK</sequence>
<protein>
    <submittedName>
        <fullName evidence="2">Uncharacterized protein</fullName>
    </submittedName>
</protein>
<dbReference type="EMBL" id="BMJQ01000002">
    <property type="protein sequence ID" value="GGF07175.1"/>
    <property type="molecule type" value="Genomic_DNA"/>
</dbReference>